<dbReference type="PANTHER" id="PTHR33055:SF15">
    <property type="entry name" value="TRANSPOSASE-RELATED"/>
    <property type="match status" value="1"/>
</dbReference>
<feature type="domain" description="Transposase IS110-like N-terminal" evidence="1">
    <location>
        <begin position="5"/>
        <end position="163"/>
    </location>
</feature>
<dbReference type="GO" id="GO:0006313">
    <property type="term" value="P:DNA transposition"/>
    <property type="evidence" value="ECO:0007669"/>
    <property type="project" value="InterPro"/>
</dbReference>
<dbReference type="AlphaFoldDB" id="A0A514LJL5"/>
<evidence type="ECO:0000313" key="4">
    <source>
        <dbReference type="Proteomes" id="UP000319756"/>
    </source>
</evidence>
<reference evidence="4" key="1">
    <citation type="submission" date="2019-01" db="EMBL/GenBank/DDBJ databases">
        <title>Genomic analysis of Salicibibacter sp. NKC3-5.</title>
        <authorList>
            <person name="Oh Y.J."/>
        </authorList>
    </citation>
    <scope>NUCLEOTIDE SEQUENCE [LARGE SCALE GENOMIC DNA]</scope>
    <source>
        <strain evidence="4">NKC3-5</strain>
    </source>
</reference>
<evidence type="ECO:0000259" key="1">
    <source>
        <dbReference type="Pfam" id="PF01548"/>
    </source>
</evidence>
<gene>
    <name evidence="3" type="ORF">EPH95_11470</name>
</gene>
<evidence type="ECO:0000313" key="3">
    <source>
        <dbReference type="EMBL" id="QDI91715.1"/>
    </source>
</evidence>
<dbReference type="GO" id="GO:0003677">
    <property type="term" value="F:DNA binding"/>
    <property type="evidence" value="ECO:0007669"/>
    <property type="project" value="InterPro"/>
</dbReference>
<proteinExistence type="predicted"/>
<sequence>MRPAVGIDVSKGESHIQAFRKQKDVFGRILNIQHTKEGFREFHAFSQKLEREVEQKPVFIMEATGHYHLPMIFFLEEKGYEAIVINPYISSHTRKHSLRRVKTDVADAYHLGQLFYKEEFETYKQRSQQAIKLRQLTRQRDSLTDMHTQIKLQFQATIEKIFPTYPKLFHKFFSKASLQVLESYTTPASVLETPKEQIANDIYEAIKPARDYNWAEGKADHLIELANIAPIQDIEEGLLINLNIQMKLLEQYLMHITTLEKEIKTVTKDMEEYHLLTSIPGVGDITAADIIAEIGSIDRFNNPRKLVAFAGVDPEVYSSGRFTSSSNRISKRGSRQLRRAMYMAAKCGLSGKVNGPLQAFYDKKRAEGKPFKVAVMACANKLLHWIYAMLTKKEYFINE</sequence>
<dbReference type="NCBIfam" id="NF033542">
    <property type="entry name" value="transpos_IS110"/>
    <property type="match status" value="1"/>
</dbReference>
<accession>A0A514LJL5</accession>
<protein>
    <submittedName>
        <fullName evidence="3">IS110 family transposase</fullName>
    </submittedName>
</protein>
<dbReference type="Proteomes" id="UP000319756">
    <property type="component" value="Chromosome"/>
</dbReference>
<dbReference type="InterPro" id="IPR003346">
    <property type="entry name" value="Transposase_20"/>
</dbReference>
<dbReference type="OrthoDB" id="9790935at2"/>
<name>A0A514LJL5_9BACI</name>
<dbReference type="KEGG" id="sale:EPH95_11470"/>
<dbReference type="InterPro" id="IPR002525">
    <property type="entry name" value="Transp_IS110-like_N"/>
</dbReference>
<dbReference type="PANTHER" id="PTHR33055">
    <property type="entry name" value="TRANSPOSASE FOR INSERTION SEQUENCE ELEMENT IS1111A"/>
    <property type="match status" value="1"/>
</dbReference>
<evidence type="ECO:0000259" key="2">
    <source>
        <dbReference type="Pfam" id="PF02371"/>
    </source>
</evidence>
<keyword evidence="4" id="KW-1185">Reference proteome</keyword>
<dbReference type="Pfam" id="PF01548">
    <property type="entry name" value="DEDD_Tnp_IS110"/>
    <property type="match status" value="1"/>
</dbReference>
<dbReference type="InterPro" id="IPR047650">
    <property type="entry name" value="Transpos_IS110"/>
</dbReference>
<dbReference type="EMBL" id="CP035485">
    <property type="protein sequence ID" value="QDI91715.1"/>
    <property type="molecule type" value="Genomic_DNA"/>
</dbReference>
<organism evidence="3 4">
    <name type="scientific">Salicibibacter halophilus</name>
    <dbReference type="NCBI Taxonomy" id="2502791"/>
    <lineage>
        <taxon>Bacteria</taxon>
        <taxon>Bacillati</taxon>
        <taxon>Bacillota</taxon>
        <taxon>Bacilli</taxon>
        <taxon>Bacillales</taxon>
        <taxon>Bacillaceae</taxon>
        <taxon>Salicibibacter</taxon>
    </lineage>
</organism>
<dbReference type="GO" id="GO:0004803">
    <property type="term" value="F:transposase activity"/>
    <property type="evidence" value="ECO:0007669"/>
    <property type="project" value="InterPro"/>
</dbReference>
<dbReference type="Pfam" id="PF02371">
    <property type="entry name" value="Transposase_20"/>
    <property type="match status" value="1"/>
</dbReference>
<feature type="domain" description="Transposase IS116/IS110/IS902 C-terminal" evidence="2">
    <location>
        <begin position="274"/>
        <end position="361"/>
    </location>
</feature>